<dbReference type="SMART" id="SM00212">
    <property type="entry name" value="UBCc"/>
    <property type="match status" value="1"/>
</dbReference>
<feature type="region of interest" description="Disordered" evidence="3">
    <location>
        <begin position="1"/>
        <end position="51"/>
    </location>
</feature>
<evidence type="ECO:0000256" key="3">
    <source>
        <dbReference type="SAM" id="MobiDB-lite"/>
    </source>
</evidence>
<evidence type="ECO:0000256" key="2">
    <source>
        <dbReference type="ARBA" id="ARBA00022786"/>
    </source>
</evidence>
<feature type="compositionally biased region" description="Basic and acidic residues" evidence="3">
    <location>
        <begin position="1"/>
        <end position="10"/>
    </location>
</feature>
<evidence type="ECO:0000313" key="6">
    <source>
        <dbReference type="Proteomes" id="UP000245207"/>
    </source>
</evidence>
<evidence type="ECO:0000313" key="5">
    <source>
        <dbReference type="EMBL" id="PWA66178.1"/>
    </source>
</evidence>
<dbReference type="SUPFAM" id="SSF54495">
    <property type="entry name" value="UBC-like"/>
    <property type="match status" value="1"/>
</dbReference>
<reference evidence="5 6" key="1">
    <citation type="journal article" date="2018" name="Mol. Plant">
        <title>The genome of Artemisia annua provides insight into the evolution of Asteraceae family and artemisinin biosynthesis.</title>
        <authorList>
            <person name="Shen Q."/>
            <person name="Zhang L."/>
            <person name="Liao Z."/>
            <person name="Wang S."/>
            <person name="Yan T."/>
            <person name="Shi P."/>
            <person name="Liu M."/>
            <person name="Fu X."/>
            <person name="Pan Q."/>
            <person name="Wang Y."/>
            <person name="Lv Z."/>
            <person name="Lu X."/>
            <person name="Zhang F."/>
            <person name="Jiang W."/>
            <person name="Ma Y."/>
            <person name="Chen M."/>
            <person name="Hao X."/>
            <person name="Li L."/>
            <person name="Tang Y."/>
            <person name="Lv G."/>
            <person name="Zhou Y."/>
            <person name="Sun X."/>
            <person name="Brodelius P.E."/>
            <person name="Rose J.K.C."/>
            <person name="Tang K."/>
        </authorList>
    </citation>
    <scope>NUCLEOTIDE SEQUENCE [LARGE SCALE GENOMIC DNA]</scope>
    <source>
        <strain evidence="6">cv. Huhao1</strain>
        <tissue evidence="5">Leaf</tissue>
    </source>
</reference>
<dbReference type="InterPro" id="IPR000608">
    <property type="entry name" value="UBC"/>
</dbReference>
<keyword evidence="1" id="KW-0808">Transferase</keyword>
<evidence type="ECO:0000256" key="1">
    <source>
        <dbReference type="ARBA" id="ARBA00022679"/>
    </source>
</evidence>
<dbReference type="Proteomes" id="UP000245207">
    <property type="component" value="Unassembled WGS sequence"/>
</dbReference>
<keyword evidence="2" id="KW-0833">Ubl conjugation pathway</keyword>
<evidence type="ECO:0000259" key="4">
    <source>
        <dbReference type="PROSITE" id="PS50127"/>
    </source>
</evidence>
<dbReference type="GO" id="GO:0061631">
    <property type="term" value="F:ubiquitin conjugating enzyme activity"/>
    <property type="evidence" value="ECO:0007669"/>
    <property type="project" value="TreeGrafter"/>
</dbReference>
<name>A0A2U1MY46_ARTAN</name>
<dbReference type="InterPro" id="IPR016135">
    <property type="entry name" value="UBQ-conjugating_enzyme/RWD"/>
</dbReference>
<feature type="domain" description="UBC core" evidence="4">
    <location>
        <begin position="100"/>
        <end position="265"/>
    </location>
</feature>
<dbReference type="STRING" id="35608.A0A2U1MY46"/>
<dbReference type="PANTHER" id="PTHR46116">
    <property type="entry name" value="(E3-INDEPENDENT) E2 UBIQUITIN-CONJUGATING ENZYME"/>
    <property type="match status" value="1"/>
</dbReference>
<dbReference type="Gene3D" id="3.10.110.10">
    <property type="entry name" value="Ubiquitin Conjugating Enzyme"/>
    <property type="match status" value="2"/>
</dbReference>
<comment type="caution">
    <text evidence="5">The sequence shown here is derived from an EMBL/GenBank/DDBJ whole genome shotgun (WGS) entry which is preliminary data.</text>
</comment>
<feature type="compositionally biased region" description="Polar residues" evidence="3">
    <location>
        <begin position="36"/>
        <end position="51"/>
    </location>
</feature>
<dbReference type="EMBL" id="PKPP01004086">
    <property type="protein sequence ID" value="PWA66178.1"/>
    <property type="molecule type" value="Genomic_DNA"/>
</dbReference>
<accession>A0A2U1MY46</accession>
<keyword evidence="6" id="KW-1185">Reference proteome</keyword>
<dbReference type="AlphaFoldDB" id="A0A2U1MY46"/>
<dbReference type="Pfam" id="PF00179">
    <property type="entry name" value="UQ_con"/>
    <property type="match status" value="1"/>
</dbReference>
<organism evidence="5 6">
    <name type="scientific">Artemisia annua</name>
    <name type="common">Sweet wormwood</name>
    <dbReference type="NCBI Taxonomy" id="35608"/>
    <lineage>
        <taxon>Eukaryota</taxon>
        <taxon>Viridiplantae</taxon>
        <taxon>Streptophyta</taxon>
        <taxon>Embryophyta</taxon>
        <taxon>Tracheophyta</taxon>
        <taxon>Spermatophyta</taxon>
        <taxon>Magnoliopsida</taxon>
        <taxon>eudicotyledons</taxon>
        <taxon>Gunneridae</taxon>
        <taxon>Pentapetalae</taxon>
        <taxon>asterids</taxon>
        <taxon>campanulids</taxon>
        <taxon>Asterales</taxon>
        <taxon>Asteraceae</taxon>
        <taxon>Asteroideae</taxon>
        <taxon>Anthemideae</taxon>
        <taxon>Artemisiinae</taxon>
        <taxon>Artemisia</taxon>
    </lineage>
</organism>
<protein>
    <submittedName>
        <fullName evidence="5">Ubiquitin-conjugating enzyme 25</fullName>
    </submittedName>
</protein>
<sequence>MMVPHTKDPKTSSGSSLRLPNSAPKVKSVRKPVKAQDNNVPSRAKESSSYNTHNQIYRQDVTWDQDFGKNDAIFLKYRNFNRYGTAKDYSDHRSRELTNEWMKWINKEWKILQDGLPDTIYVRIYEDRMDLLRAVIKGADGTPYHDGLFVFDFRFPEDYPHKPPIVSYHSGGLRINPNLYENGTGMILNENPFFNEPGTGILPGFILGETPLRYNERTLIYSLNTMVYTMNKPPKNFEDLVIGHFHDRARGILMTCQAYMEGMKVGSNINEGKKMMGSNEFRKDVKGYMKTLVKAFQKIGVKGVEEFLPPIQLMPPTQLVPPTQERSHKSITQKIMAFFGI</sequence>
<proteinExistence type="predicted"/>
<dbReference type="OrthoDB" id="47801at2759"/>
<dbReference type="PROSITE" id="PS50127">
    <property type="entry name" value="UBC_2"/>
    <property type="match status" value="1"/>
</dbReference>
<gene>
    <name evidence="5" type="ORF">CTI12_AA330640</name>
</gene>
<dbReference type="PANTHER" id="PTHR46116:SF41">
    <property type="entry name" value="UBIQUITIN-CONJUGATING ENZYME E2 25-RELATED"/>
    <property type="match status" value="1"/>
</dbReference>